<dbReference type="EMBL" id="JANKAU010000008">
    <property type="protein sequence ID" value="MCR1915273.1"/>
    <property type="molecule type" value="Genomic_DNA"/>
</dbReference>
<proteinExistence type="predicted"/>
<name>A0AAW5LUS3_LACJH</name>
<evidence type="ECO:0000313" key="2">
    <source>
        <dbReference type="Proteomes" id="UP001206357"/>
    </source>
</evidence>
<sequence>MMKKVRFYDEEKYKWALDSALDALSREDKKTFMTRVFDMSVASNLDQMDILYMFAQTSYSTSLQSSFIFGGHK</sequence>
<dbReference type="RefSeq" id="WP_257579053.1">
    <property type="nucleotide sequence ID" value="NZ_JANKAU010000008.1"/>
</dbReference>
<gene>
    <name evidence="1" type="ORF">NSA17_07505</name>
</gene>
<accession>A0AAW5LUS3</accession>
<organism evidence="1 2">
    <name type="scientific">Lactobacillus johnsonii</name>
    <dbReference type="NCBI Taxonomy" id="33959"/>
    <lineage>
        <taxon>Bacteria</taxon>
        <taxon>Bacillati</taxon>
        <taxon>Bacillota</taxon>
        <taxon>Bacilli</taxon>
        <taxon>Lactobacillales</taxon>
        <taxon>Lactobacillaceae</taxon>
        <taxon>Lactobacillus</taxon>
    </lineage>
</organism>
<reference evidence="1" key="1">
    <citation type="submission" date="2022-07" db="EMBL/GenBank/DDBJ databases">
        <title>Enhanced cultured diversity of the mouse gut microbiota enables custom-made synthetic communities.</title>
        <authorList>
            <person name="Afrizal A."/>
        </authorList>
    </citation>
    <scope>NUCLEOTIDE SEQUENCE</scope>
    <source>
        <strain evidence="1">DSM 100219</strain>
    </source>
</reference>
<dbReference type="AlphaFoldDB" id="A0AAW5LUS3"/>
<protein>
    <submittedName>
        <fullName evidence="1">Uncharacterized protein</fullName>
    </submittedName>
</protein>
<dbReference type="Proteomes" id="UP001206357">
    <property type="component" value="Unassembled WGS sequence"/>
</dbReference>
<comment type="caution">
    <text evidence="1">The sequence shown here is derived from an EMBL/GenBank/DDBJ whole genome shotgun (WGS) entry which is preliminary data.</text>
</comment>
<evidence type="ECO:0000313" key="1">
    <source>
        <dbReference type="EMBL" id="MCR1915273.1"/>
    </source>
</evidence>